<dbReference type="SUPFAM" id="SSF57903">
    <property type="entry name" value="FYVE/PHD zinc finger"/>
    <property type="match status" value="1"/>
</dbReference>
<dbReference type="RefSeq" id="XP_008306174.1">
    <property type="nucleotide sequence ID" value="XM_008307952.1"/>
</dbReference>
<dbReference type="InParanoid" id="A0A3P8UIX0"/>
<keyword evidence="2" id="KW-0863">Zinc-finger</keyword>
<dbReference type="CDD" id="cd19677">
    <property type="entry name" value="UBR-box_UBR7"/>
    <property type="match status" value="1"/>
</dbReference>
<dbReference type="GO" id="GO:0061630">
    <property type="term" value="F:ubiquitin protein ligase activity"/>
    <property type="evidence" value="ECO:0007669"/>
    <property type="project" value="InterPro"/>
</dbReference>
<dbReference type="GeneTree" id="ENSGT00390000017610"/>
<feature type="zinc finger region" description="UBR-type" evidence="4">
    <location>
        <begin position="34"/>
        <end position="106"/>
    </location>
</feature>
<dbReference type="PANTHER" id="PTHR13513">
    <property type="entry name" value="E3 UBIQUITIN-PROTEIN LIGASE UBR7"/>
    <property type="match status" value="1"/>
</dbReference>
<feature type="domain" description="UBR-type" evidence="6">
    <location>
        <begin position="34"/>
        <end position="106"/>
    </location>
</feature>
<sequence length="404" mass="45344">MAENEANSVLNTETDPCAEDLEEALCVLRGSDPENCSYSRGYVKRQAVFACNTCTPSAAEPAGICLACANKCHDGHDIFELYTKRNFRCDCGNDKFGDFKCQLSPDKDKENAQNHYNHNFSGLYCTCNQKYPDAENQDQDEMIQCVICEDWFHSRHLGCPVEDPEDLQEMVCEACMNRAPFLWTYAAHFAAPPGIGVRPTEETEVDVDVVGQGDEEDARECSQHEGKGPSNSVDHKSQQQASDGRTLCKRTHEQMTACLGKALSKTEACRLKELQNLPGQERPRQGAVFWPDSWRSELCTCTNCKRSYVAAEVQFLMDESDTMLSYENKGRAEPFGQHPLMLLTSSLDRVQQLEVIYGFNELKSAIGAFVDQHAAEGKVVTVEDVNQLFEELYAKRRKTNAGYQ</sequence>
<dbReference type="AlphaFoldDB" id="A0A3P8UIX0"/>
<evidence type="ECO:0000256" key="3">
    <source>
        <dbReference type="ARBA" id="ARBA00022833"/>
    </source>
</evidence>
<evidence type="ECO:0000313" key="7">
    <source>
        <dbReference type="Ensembl" id="ENSCSEP00000001794.1"/>
    </source>
</evidence>
<dbReference type="InterPro" id="IPR011011">
    <property type="entry name" value="Znf_FYVE_PHD"/>
</dbReference>
<dbReference type="InterPro" id="IPR013083">
    <property type="entry name" value="Znf_RING/FYVE/PHD"/>
</dbReference>
<dbReference type="PANTHER" id="PTHR13513:SF10">
    <property type="entry name" value="E3 UBIQUITIN-PROTEIN LIGASE UBR7"/>
    <property type="match status" value="1"/>
</dbReference>
<dbReference type="InterPro" id="IPR040204">
    <property type="entry name" value="UBR7"/>
</dbReference>
<keyword evidence="1" id="KW-0479">Metal-binding</keyword>
<evidence type="ECO:0000256" key="5">
    <source>
        <dbReference type="SAM" id="MobiDB-lite"/>
    </source>
</evidence>
<dbReference type="CDD" id="cd15542">
    <property type="entry name" value="PHD_UBR7"/>
    <property type="match status" value="1"/>
</dbReference>
<dbReference type="Proteomes" id="UP000265120">
    <property type="component" value="Chromosome 1"/>
</dbReference>
<organism evidence="7 8">
    <name type="scientific">Cynoglossus semilaevis</name>
    <name type="common">Tongue sole</name>
    <dbReference type="NCBI Taxonomy" id="244447"/>
    <lineage>
        <taxon>Eukaryota</taxon>
        <taxon>Metazoa</taxon>
        <taxon>Chordata</taxon>
        <taxon>Craniata</taxon>
        <taxon>Vertebrata</taxon>
        <taxon>Euteleostomi</taxon>
        <taxon>Actinopterygii</taxon>
        <taxon>Neopterygii</taxon>
        <taxon>Teleostei</taxon>
        <taxon>Neoteleostei</taxon>
        <taxon>Acanthomorphata</taxon>
        <taxon>Carangaria</taxon>
        <taxon>Pleuronectiformes</taxon>
        <taxon>Pleuronectoidei</taxon>
        <taxon>Cynoglossidae</taxon>
        <taxon>Cynoglossinae</taxon>
        <taxon>Cynoglossus</taxon>
    </lineage>
</organism>
<feature type="compositionally biased region" description="Basic and acidic residues" evidence="5">
    <location>
        <begin position="219"/>
        <end position="237"/>
    </location>
</feature>
<dbReference type="InterPro" id="IPR047506">
    <property type="entry name" value="UBR7-like_UBR-box"/>
</dbReference>
<evidence type="ECO:0000259" key="6">
    <source>
        <dbReference type="PROSITE" id="PS51157"/>
    </source>
</evidence>
<dbReference type="RefSeq" id="XP_008306149.1">
    <property type="nucleotide sequence ID" value="XM_008307927.2"/>
</dbReference>
<dbReference type="STRING" id="244447.ENSCSEP00000001794"/>
<keyword evidence="3" id="KW-0862">Zinc</keyword>
<evidence type="ECO:0000256" key="1">
    <source>
        <dbReference type="ARBA" id="ARBA00022723"/>
    </source>
</evidence>
<protein>
    <submittedName>
        <fullName evidence="7">Ubiquitin protein ligase E3 component n-recognin 7</fullName>
    </submittedName>
</protein>
<name>A0A3P8UIX0_CYNSE</name>
<dbReference type="KEGG" id="csem:103377205"/>
<feature type="region of interest" description="Disordered" evidence="5">
    <location>
        <begin position="214"/>
        <end position="245"/>
    </location>
</feature>
<evidence type="ECO:0000256" key="4">
    <source>
        <dbReference type="PROSITE-ProRule" id="PRU00508"/>
    </source>
</evidence>
<dbReference type="GeneID" id="103377205"/>
<dbReference type="InterPro" id="IPR003126">
    <property type="entry name" value="Znf_UBR"/>
</dbReference>
<dbReference type="RefSeq" id="XP_008306156.1">
    <property type="nucleotide sequence ID" value="XM_008307934.1"/>
</dbReference>
<dbReference type="Ensembl" id="ENSCSET00000001826.1">
    <property type="protein sequence ID" value="ENSCSEP00000001794.1"/>
    <property type="gene ID" value="ENSCSEG00000001219.1"/>
</dbReference>
<reference evidence="7 8" key="1">
    <citation type="journal article" date="2014" name="Nat. Genet.">
        <title>Whole-genome sequence of a flatfish provides insights into ZW sex chromosome evolution and adaptation to a benthic lifestyle.</title>
        <authorList>
            <person name="Chen S."/>
            <person name="Zhang G."/>
            <person name="Shao C."/>
            <person name="Huang Q."/>
            <person name="Liu G."/>
            <person name="Zhang P."/>
            <person name="Song W."/>
            <person name="An N."/>
            <person name="Chalopin D."/>
            <person name="Volff J.N."/>
            <person name="Hong Y."/>
            <person name="Li Q."/>
            <person name="Sha Z."/>
            <person name="Zhou H."/>
            <person name="Xie M."/>
            <person name="Yu Q."/>
            <person name="Liu Y."/>
            <person name="Xiang H."/>
            <person name="Wang N."/>
            <person name="Wu K."/>
            <person name="Yang C."/>
            <person name="Zhou Q."/>
            <person name="Liao X."/>
            <person name="Yang L."/>
            <person name="Hu Q."/>
            <person name="Zhang J."/>
            <person name="Meng L."/>
            <person name="Jin L."/>
            <person name="Tian Y."/>
            <person name="Lian J."/>
            <person name="Yang J."/>
            <person name="Miao G."/>
            <person name="Liu S."/>
            <person name="Liang Z."/>
            <person name="Yan F."/>
            <person name="Li Y."/>
            <person name="Sun B."/>
            <person name="Zhang H."/>
            <person name="Zhang J."/>
            <person name="Zhu Y."/>
            <person name="Du M."/>
            <person name="Zhao Y."/>
            <person name="Schartl M."/>
            <person name="Tang Q."/>
            <person name="Wang J."/>
        </authorList>
    </citation>
    <scope>NUCLEOTIDE SEQUENCE</scope>
</reference>
<dbReference type="OMA" id="MDSANTH"/>
<dbReference type="PROSITE" id="PS51157">
    <property type="entry name" value="ZF_UBR"/>
    <property type="match status" value="1"/>
</dbReference>
<dbReference type="SMART" id="SM00396">
    <property type="entry name" value="ZnF_UBR1"/>
    <property type="match status" value="1"/>
</dbReference>
<dbReference type="RefSeq" id="XP_008306165.1">
    <property type="nucleotide sequence ID" value="XM_008307943.1"/>
</dbReference>
<evidence type="ECO:0000256" key="2">
    <source>
        <dbReference type="ARBA" id="ARBA00022771"/>
    </source>
</evidence>
<dbReference type="Gene3D" id="3.30.40.10">
    <property type="entry name" value="Zinc/RING finger domain, C3HC4 (zinc finger)"/>
    <property type="match status" value="1"/>
</dbReference>
<dbReference type="GO" id="GO:0008270">
    <property type="term" value="F:zinc ion binding"/>
    <property type="evidence" value="ECO:0007669"/>
    <property type="project" value="UniProtKB-KW"/>
</dbReference>
<reference evidence="7" key="3">
    <citation type="submission" date="2025-09" db="UniProtKB">
        <authorList>
            <consortium name="Ensembl"/>
        </authorList>
    </citation>
    <scope>IDENTIFICATION</scope>
</reference>
<dbReference type="OrthoDB" id="10262564at2759"/>
<accession>A0A3P8UIX0</accession>
<reference evidence="7" key="2">
    <citation type="submission" date="2025-08" db="UniProtKB">
        <authorList>
            <consortium name="Ensembl"/>
        </authorList>
    </citation>
    <scope>IDENTIFICATION</scope>
</reference>
<dbReference type="GO" id="GO:0005737">
    <property type="term" value="C:cytoplasm"/>
    <property type="evidence" value="ECO:0007669"/>
    <property type="project" value="TreeGrafter"/>
</dbReference>
<proteinExistence type="predicted"/>
<dbReference type="Pfam" id="PF02207">
    <property type="entry name" value="zf-UBR"/>
    <property type="match status" value="1"/>
</dbReference>
<keyword evidence="8" id="KW-1185">Reference proteome</keyword>
<evidence type="ECO:0000313" key="8">
    <source>
        <dbReference type="Proteomes" id="UP000265120"/>
    </source>
</evidence>